<dbReference type="EMBL" id="RBPT01000522">
    <property type="protein sequence ID" value="RMO35726.1"/>
    <property type="molecule type" value="Genomic_DNA"/>
</dbReference>
<proteinExistence type="predicted"/>
<dbReference type="EMBL" id="RBPS01000422">
    <property type="protein sequence ID" value="RMO27614.1"/>
    <property type="molecule type" value="Genomic_DNA"/>
</dbReference>
<evidence type="ECO:0000313" key="1">
    <source>
        <dbReference type="EMBL" id="RMO27614.1"/>
    </source>
</evidence>
<evidence type="ECO:0000313" key="4">
    <source>
        <dbReference type="Proteomes" id="UP000280599"/>
    </source>
</evidence>
<accession>A0A3M3IER0</accession>
<reference evidence="3 4" key="1">
    <citation type="submission" date="2018-08" db="EMBL/GenBank/DDBJ databases">
        <title>Recombination of ecologically and evolutionarily significant loci maintains genetic cohesion in the Pseudomonas syringae species complex.</title>
        <authorList>
            <person name="Dillon M."/>
            <person name="Thakur S."/>
            <person name="Almeida R.N.D."/>
            <person name="Weir B.S."/>
            <person name="Guttman D.S."/>
        </authorList>
    </citation>
    <scope>NUCLEOTIDE SEQUENCE [LARGE SCALE GENOMIC DNA]</scope>
    <source>
        <strain evidence="1 3">ICMP 6372</strain>
        <strain evidence="2 4">ICMP 867</strain>
    </source>
</reference>
<sequence length="153" mass="16608">MSVSRYPFSASLGCMHVIDFLFTPKLRLQTGAIRYGYAICTHPPTPVVQGASAKKEISLSKGIVLELPAFKDPRCTFVILNLANADNSNRPLLSGSSSITSGEPTIITLENTGTDPSMIFKPTHKARITGTVQVTDMDTWPDTPESAVYSFIE</sequence>
<dbReference type="Proteomes" id="UP000280599">
    <property type="component" value="Unassembled WGS sequence"/>
</dbReference>
<comment type="caution">
    <text evidence="1">The sequence shown here is derived from an EMBL/GenBank/DDBJ whole genome shotgun (WGS) entry which is preliminary data.</text>
</comment>
<protein>
    <submittedName>
        <fullName evidence="1">Uncharacterized protein</fullName>
    </submittedName>
</protein>
<gene>
    <name evidence="2" type="ORF">ALQ41_100898</name>
    <name evidence="1" type="ORF">ALQ42_100823</name>
</gene>
<dbReference type="Proteomes" id="UP000273536">
    <property type="component" value="Unassembled WGS sequence"/>
</dbReference>
<organism evidence="1 3">
    <name type="scientific">Pseudomonas savastanoi pv. glycinea</name>
    <name type="common">Pseudomonas syringae pv. glycinea</name>
    <dbReference type="NCBI Taxonomy" id="318"/>
    <lineage>
        <taxon>Bacteria</taxon>
        <taxon>Pseudomonadati</taxon>
        <taxon>Pseudomonadota</taxon>
        <taxon>Gammaproteobacteria</taxon>
        <taxon>Pseudomonadales</taxon>
        <taxon>Pseudomonadaceae</taxon>
        <taxon>Pseudomonas</taxon>
    </lineage>
</organism>
<evidence type="ECO:0000313" key="3">
    <source>
        <dbReference type="Proteomes" id="UP000273536"/>
    </source>
</evidence>
<dbReference type="AlphaFoldDB" id="A0A3M3IER0"/>
<evidence type="ECO:0000313" key="2">
    <source>
        <dbReference type="EMBL" id="RMO35726.1"/>
    </source>
</evidence>
<name>A0A3M3IER0_PSESG</name>